<proteinExistence type="predicted"/>
<evidence type="ECO:0000256" key="2">
    <source>
        <dbReference type="SAM" id="Phobius"/>
    </source>
</evidence>
<evidence type="ECO:0008006" key="5">
    <source>
        <dbReference type="Google" id="ProtNLM"/>
    </source>
</evidence>
<keyword evidence="2" id="KW-0812">Transmembrane</keyword>
<feature type="compositionally biased region" description="Low complexity" evidence="1">
    <location>
        <begin position="210"/>
        <end position="229"/>
    </location>
</feature>
<dbReference type="PANTHER" id="PTHR38588">
    <property type="entry name" value="BLL0334 PROTEIN"/>
    <property type="match status" value="1"/>
</dbReference>
<organism evidence="3 4">
    <name type="scientific">Microlunatus ginsengisoli</name>
    <dbReference type="NCBI Taxonomy" id="363863"/>
    <lineage>
        <taxon>Bacteria</taxon>
        <taxon>Bacillati</taxon>
        <taxon>Actinomycetota</taxon>
        <taxon>Actinomycetes</taxon>
        <taxon>Propionibacteriales</taxon>
        <taxon>Propionibacteriaceae</taxon>
        <taxon>Microlunatus</taxon>
    </lineage>
</organism>
<sequence length="285" mass="29989">MDLVHRFSVQAPIDEAWYALNHIDRLAPCFPGASIDSFDGDDFSGSVRIKFGPTLNYKGSGTFVERDDAAHRAVVEARGSDLRGGSGVLAKVYVEMWENGRLTDIEIKTDLGISGRPAQLGRGVIEDVSNKLLLTFADRVQEGFEAGIGRPDYVAPPPPLPPTMGPEPKRAETAGAGAAPGGQAASGPEAAPVEPAGTIGRHRYPRTSLADAGAAPAAAAGNGASRPAPTNAPQYGTAYPRDEPALNALTTVLPSVLKRYGWVLVVGTALTWLVGRILRKGRKKS</sequence>
<accession>A0ABP6ZYS2</accession>
<dbReference type="InterPro" id="IPR010419">
    <property type="entry name" value="CO_DH_gsu"/>
</dbReference>
<dbReference type="InterPro" id="IPR023393">
    <property type="entry name" value="START-like_dom_sf"/>
</dbReference>
<feature type="compositionally biased region" description="Pro residues" evidence="1">
    <location>
        <begin position="154"/>
        <end position="165"/>
    </location>
</feature>
<keyword evidence="4" id="KW-1185">Reference proteome</keyword>
<feature type="compositionally biased region" description="Low complexity" evidence="1">
    <location>
        <begin position="173"/>
        <end position="192"/>
    </location>
</feature>
<keyword evidence="2" id="KW-0472">Membrane</keyword>
<dbReference type="Pfam" id="PF06240">
    <property type="entry name" value="COXG"/>
    <property type="match status" value="1"/>
</dbReference>
<evidence type="ECO:0000313" key="3">
    <source>
        <dbReference type="EMBL" id="GAA3620727.1"/>
    </source>
</evidence>
<reference evidence="4" key="1">
    <citation type="journal article" date="2019" name="Int. J. Syst. Evol. Microbiol.">
        <title>The Global Catalogue of Microorganisms (GCM) 10K type strain sequencing project: providing services to taxonomists for standard genome sequencing and annotation.</title>
        <authorList>
            <consortium name="The Broad Institute Genomics Platform"/>
            <consortium name="The Broad Institute Genome Sequencing Center for Infectious Disease"/>
            <person name="Wu L."/>
            <person name="Ma J."/>
        </authorList>
    </citation>
    <scope>NUCLEOTIDE SEQUENCE [LARGE SCALE GENOMIC DNA]</scope>
    <source>
        <strain evidence="4">JCM 16929</strain>
    </source>
</reference>
<feature type="region of interest" description="Disordered" evidence="1">
    <location>
        <begin position="148"/>
        <end position="239"/>
    </location>
</feature>
<keyword evidence="2" id="KW-1133">Transmembrane helix</keyword>
<dbReference type="PANTHER" id="PTHR38588:SF1">
    <property type="entry name" value="BLL0334 PROTEIN"/>
    <property type="match status" value="1"/>
</dbReference>
<comment type="caution">
    <text evidence="3">The sequence shown here is derived from an EMBL/GenBank/DDBJ whole genome shotgun (WGS) entry which is preliminary data.</text>
</comment>
<dbReference type="SUPFAM" id="SSF55961">
    <property type="entry name" value="Bet v1-like"/>
    <property type="match status" value="1"/>
</dbReference>
<gene>
    <name evidence="3" type="ORF">GCM10022236_23680</name>
</gene>
<protein>
    <recommendedName>
        <fullName evidence="5">Carbon monoxide dehydrogenase subunit G</fullName>
    </recommendedName>
</protein>
<dbReference type="EMBL" id="BAABAB010000016">
    <property type="protein sequence ID" value="GAA3620727.1"/>
    <property type="molecule type" value="Genomic_DNA"/>
</dbReference>
<evidence type="ECO:0000313" key="4">
    <source>
        <dbReference type="Proteomes" id="UP001501490"/>
    </source>
</evidence>
<dbReference type="Gene3D" id="3.30.530.20">
    <property type="match status" value="1"/>
</dbReference>
<dbReference type="RefSeq" id="WP_344804676.1">
    <property type="nucleotide sequence ID" value="NZ_BAABAB010000016.1"/>
</dbReference>
<feature type="transmembrane region" description="Helical" evidence="2">
    <location>
        <begin position="260"/>
        <end position="278"/>
    </location>
</feature>
<dbReference type="CDD" id="cd07823">
    <property type="entry name" value="SRPBCC_5"/>
    <property type="match status" value="1"/>
</dbReference>
<name>A0ABP6ZYS2_9ACTN</name>
<dbReference type="Proteomes" id="UP001501490">
    <property type="component" value="Unassembled WGS sequence"/>
</dbReference>
<evidence type="ECO:0000256" key="1">
    <source>
        <dbReference type="SAM" id="MobiDB-lite"/>
    </source>
</evidence>